<feature type="domain" description="BD-FAE-like" evidence="3">
    <location>
        <begin position="95"/>
        <end position="303"/>
    </location>
</feature>
<dbReference type="Proteomes" id="UP000031938">
    <property type="component" value="Unassembled WGS sequence"/>
</dbReference>
<dbReference type="STRING" id="889306.KP78_37850"/>
<dbReference type="Gene3D" id="3.40.50.1820">
    <property type="entry name" value="alpha/beta hydrolase"/>
    <property type="match status" value="1"/>
</dbReference>
<comment type="caution">
    <text evidence="4">The sequence shown here is derived from an EMBL/GenBank/DDBJ whole genome shotgun (WGS) entry which is preliminary data.</text>
</comment>
<keyword evidence="1" id="KW-0378">Hydrolase</keyword>
<gene>
    <name evidence="4" type="ORF">KP78_37850</name>
</gene>
<dbReference type="InterPro" id="IPR050300">
    <property type="entry name" value="GDXG_lipolytic_enzyme"/>
</dbReference>
<reference evidence="4 5" key="1">
    <citation type="submission" date="2015-01" db="EMBL/GenBank/DDBJ databases">
        <title>Genome sequencing of Jeotgalibacillus soli.</title>
        <authorList>
            <person name="Goh K.M."/>
            <person name="Chan K.-G."/>
            <person name="Yaakop A.S."/>
            <person name="Ee R."/>
            <person name="Gan H.M."/>
            <person name="Chan C.S."/>
        </authorList>
    </citation>
    <scope>NUCLEOTIDE SEQUENCE [LARGE SCALE GENOMIC DNA]</scope>
    <source>
        <strain evidence="4 5">P9</strain>
    </source>
</reference>
<proteinExistence type="predicted"/>
<dbReference type="GO" id="GO:0016787">
    <property type="term" value="F:hydrolase activity"/>
    <property type="evidence" value="ECO:0007669"/>
    <property type="project" value="UniProtKB-KW"/>
</dbReference>
<dbReference type="OrthoDB" id="9815425at2"/>
<dbReference type="RefSeq" id="WP_041090915.1">
    <property type="nucleotide sequence ID" value="NZ_JXRP01000020.1"/>
</dbReference>
<dbReference type="EMBL" id="JXRP01000020">
    <property type="protein sequence ID" value="KIL43961.1"/>
    <property type="molecule type" value="Genomic_DNA"/>
</dbReference>
<sequence length="366" mass="41221">MERKKNLKGWKKTLRIAGLTVGSLTGVIVFLIVSFLIMHSFTPAPFVTYLQKSVFVTGEVNSFEPKSEPTKTTLSDGTVYIRDIQYGEKYPNSYLDIYIPNGDTNTQRPTFFFIHGGGYAWGYKAEGDPLVEESEGENSPQYLQSVAENGYNVVSINYALTPDYLYPTPIYQIDEAVRFLQKSGDNYGLDMTNIIFSGGSAGGQLAGQYVNIQTNPKYAEEMELTASIKKENIEAVVFNSALLDSARFDKIGHPYGNFVFNSLGRLYFDTNDLRDSTKVEQSNVITHMVSDFPPTFITDGNTATFTDQAVDLDERMTKLDIPHEFNYYGKDVSILGHGYQSSLDNKYAKENFTKMLDFLDQHINRE</sequence>
<keyword evidence="2" id="KW-0472">Membrane</keyword>
<feature type="transmembrane region" description="Helical" evidence="2">
    <location>
        <begin position="21"/>
        <end position="41"/>
    </location>
</feature>
<accession>A0A0C2VHJ3</accession>
<dbReference type="PATRIC" id="fig|889306.3.peg.3801"/>
<dbReference type="PANTHER" id="PTHR48081">
    <property type="entry name" value="AB HYDROLASE SUPERFAMILY PROTEIN C4A8.06C"/>
    <property type="match status" value="1"/>
</dbReference>
<evidence type="ECO:0000313" key="5">
    <source>
        <dbReference type="Proteomes" id="UP000031938"/>
    </source>
</evidence>
<dbReference type="InterPro" id="IPR049492">
    <property type="entry name" value="BD-FAE-like_dom"/>
</dbReference>
<keyword evidence="2" id="KW-1133">Transmembrane helix</keyword>
<evidence type="ECO:0000256" key="2">
    <source>
        <dbReference type="SAM" id="Phobius"/>
    </source>
</evidence>
<protein>
    <recommendedName>
        <fullName evidence="3">BD-FAE-like domain-containing protein</fullName>
    </recommendedName>
</protein>
<dbReference type="SUPFAM" id="SSF53474">
    <property type="entry name" value="alpha/beta-Hydrolases"/>
    <property type="match status" value="1"/>
</dbReference>
<name>A0A0C2VHJ3_9BACL</name>
<evidence type="ECO:0000256" key="1">
    <source>
        <dbReference type="ARBA" id="ARBA00022801"/>
    </source>
</evidence>
<keyword evidence="5" id="KW-1185">Reference proteome</keyword>
<dbReference type="AlphaFoldDB" id="A0A0C2VHJ3"/>
<dbReference type="Pfam" id="PF20434">
    <property type="entry name" value="BD-FAE"/>
    <property type="match status" value="1"/>
</dbReference>
<dbReference type="InterPro" id="IPR029058">
    <property type="entry name" value="AB_hydrolase_fold"/>
</dbReference>
<evidence type="ECO:0000313" key="4">
    <source>
        <dbReference type="EMBL" id="KIL43961.1"/>
    </source>
</evidence>
<organism evidence="4 5">
    <name type="scientific">Jeotgalibacillus soli</name>
    <dbReference type="NCBI Taxonomy" id="889306"/>
    <lineage>
        <taxon>Bacteria</taxon>
        <taxon>Bacillati</taxon>
        <taxon>Bacillota</taxon>
        <taxon>Bacilli</taxon>
        <taxon>Bacillales</taxon>
        <taxon>Caryophanaceae</taxon>
        <taxon>Jeotgalibacillus</taxon>
    </lineage>
</organism>
<keyword evidence="2" id="KW-0812">Transmembrane</keyword>
<evidence type="ECO:0000259" key="3">
    <source>
        <dbReference type="Pfam" id="PF20434"/>
    </source>
</evidence>